<accession>A0ABV1RA87</accession>
<organism evidence="1 2">
    <name type="scientific">Methylobacterium brachiatum</name>
    <dbReference type="NCBI Taxonomy" id="269660"/>
    <lineage>
        <taxon>Bacteria</taxon>
        <taxon>Pseudomonadati</taxon>
        <taxon>Pseudomonadota</taxon>
        <taxon>Alphaproteobacteria</taxon>
        <taxon>Hyphomicrobiales</taxon>
        <taxon>Methylobacteriaceae</taxon>
        <taxon>Methylobacterium</taxon>
    </lineage>
</organism>
<comment type="caution">
    <text evidence="1">The sequence shown here is derived from an EMBL/GenBank/DDBJ whole genome shotgun (WGS) entry which is preliminary data.</text>
</comment>
<keyword evidence="2" id="KW-1185">Reference proteome</keyword>
<dbReference type="RefSeq" id="WP_350389414.1">
    <property type="nucleotide sequence ID" value="NZ_JBELQD010000056.1"/>
</dbReference>
<name>A0ABV1RA87_9HYPH</name>
<dbReference type="EMBL" id="JBELQD010000056">
    <property type="protein sequence ID" value="MER2291748.1"/>
    <property type="molecule type" value="Genomic_DNA"/>
</dbReference>
<proteinExistence type="predicted"/>
<gene>
    <name evidence="1" type="ORF">ABS770_26175</name>
</gene>
<reference evidence="1" key="1">
    <citation type="submission" date="2024-06" db="EMBL/GenBank/DDBJ databases">
        <authorList>
            <person name="Campbell A.G."/>
        </authorList>
    </citation>
    <scope>NUCLEOTIDE SEQUENCE</scope>
    <source>
        <strain evidence="1">EM17</strain>
    </source>
</reference>
<dbReference type="Proteomes" id="UP001432995">
    <property type="component" value="Unassembled WGS sequence"/>
</dbReference>
<evidence type="ECO:0000313" key="1">
    <source>
        <dbReference type="EMBL" id="MER2291748.1"/>
    </source>
</evidence>
<sequence>MTATLSRSSALLYDPLWQAGRQVAEAEERREQQMLIVSGLAQGSPARAYAEHVLGEIDRTIVLSRMHQELIQTLLGDQHGAVVDWTAPTANGSSMSVP</sequence>
<evidence type="ECO:0000313" key="2">
    <source>
        <dbReference type="Proteomes" id="UP001432995"/>
    </source>
</evidence>
<protein>
    <submittedName>
        <fullName evidence="1">Uncharacterized protein</fullName>
    </submittedName>
</protein>